<evidence type="ECO:0000256" key="3">
    <source>
        <dbReference type="ARBA" id="ARBA00023157"/>
    </source>
</evidence>
<accession>A0ABR7C0E4</accession>
<name>A0ABR7C0E4_9BACE</name>
<dbReference type="EMBL" id="JACOOG010000001">
    <property type="protein sequence ID" value="MBC5591083.1"/>
    <property type="molecule type" value="Genomic_DNA"/>
</dbReference>
<dbReference type="Pfam" id="PF13905">
    <property type="entry name" value="Thioredoxin_8"/>
    <property type="match status" value="1"/>
</dbReference>
<comment type="caution">
    <text evidence="6">The sequence shown here is derived from an EMBL/GenBank/DDBJ whole genome shotgun (WGS) entry which is preliminary data.</text>
</comment>
<dbReference type="PANTHER" id="PTHR42852:SF6">
    <property type="entry name" value="THIOL:DISULFIDE INTERCHANGE PROTEIN DSBE"/>
    <property type="match status" value="1"/>
</dbReference>
<dbReference type="Proteomes" id="UP000600230">
    <property type="component" value="Unassembled WGS sequence"/>
</dbReference>
<proteinExistence type="predicted"/>
<evidence type="ECO:0000256" key="1">
    <source>
        <dbReference type="ARBA" id="ARBA00004196"/>
    </source>
</evidence>
<keyword evidence="4" id="KW-0676">Redox-active center</keyword>
<dbReference type="InterPro" id="IPR012336">
    <property type="entry name" value="Thioredoxin-like_fold"/>
</dbReference>
<dbReference type="PANTHER" id="PTHR42852">
    <property type="entry name" value="THIOL:DISULFIDE INTERCHANGE PROTEIN DSBE"/>
    <property type="match status" value="1"/>
</dbReference>
<dbReference type="SUPFAM" id="SSF52833">
    <property type="entry name" value="Thioredoxin-like"/>
    <property type="match status" value="1"/>
</dbReference>
<dbReference type="InterPro" id="IPR050553">
    <property type="entry name" value="Thioredoxin_ResA/DsbE_sf"/>
</dbReference>
<evidence type="ECO:0000313" key="7">
    <source>
        <dbReference type="Proteomes" id="UP000600230"/>
    </source>
</evidence>
<dbReference type="Gene3D" id="3.40.30.10">
    <property type="entry name" value="Glutaredoxin"/>
    <property type="match status" value="1"/>
</dbReference>
<dbReference type="InterPro" id="IPR013766">
    <property type="entry name" value="Thioredoxin_domain"/>
</dbReference>
<reference evidence="6 7" key="1">
    <citation type="submission" date="2020-08" db="EMBL/GenBank/DDBJ databases">
        <title>Genome public.</title>
        <authorList>
            <person name="Liu C."/>
            <person name="Sun Q."/>
        </authorList>
    </citation>
    <scope>NUCLEOTIDE SEQUENCE [LARGE SCALE GENOMIC DNA]</scope>
    <source>
        <strain evidence="6 7">NSJ-21</strain>
    </source>
</reference>
<dbReference type="InterPro" id="IPR036249">
    <property type="entry name" value="Thioredoxin-like_sf"/>
</dbReference>
<evidence type="ECO:0000259" key="5">
    <source>
        <dbReference type="PROSITE" id="PS51352"/>
    </source>
</evidence>
<organism evidence="6 7">
    <name type="scientific">Bacteroides parvus</name>
    <dbReference type="NCBI Taxonomy" id="2763025"/>
    <lineage>
        <taxon>Bacteria</taxon>
        <taxon>Pseudomonadati</taxon>
        <taxon>Bacteroidota</taxon>
        <taxon>Bacteroidia</taxon>
        <taxon>Bacteroidales</taxon>
        <taxon>Bacteroidaceae</taxon>
        <taxon>Bacteroides</taxon>
    </lineage>
</organism>
<comment type="subcellular location">
    <subcellularLocation>
        <location evidence="1">Cell envelope</location>
    </subcellularLocation>
</comment>
<keyword evidence="3" id="KW-1015">Disulfide bond</keyword>
<feature type="domain" description="Thioredoxin" evidence="5">
    <location>
        <begin position="475"/>
        <end position="621"/>
    </location>
</feature>
<dbReference type="PROSITE" id="PS51352">
    <property type="entry name" value="THIOREDOXIN_2"/>
    <property type="match status" value="1"/>
</dbReference>
<evidence type="ECO:0000256" key="4">
    <source>
        <dbReference type="ARBA" id="ARBA00023284"/>
    </source>
</evidence>
<keyword evidence="7" id="KW-1185">Reference proteome</keyword>
<protein>
    <submittedName>
        <fullName evidence="6">TlpA family protein disulfide reductase</fullName>
    </submittedName>
</protein>
<keyword evidence="2" id="KW-0201">Cytochrome c-type biogenesis</keyword>
<dbReference type="RefSeq" id="WP_186905637.1">
    <property type="nucleotide sequence ID" value="NZ_JACOOG010000001.1"/>
</dbReference>
<sequence>MKNIGLVCWLLVSICCGLQAKKIVKTPYFMACNTRSIEVERVILGEDTTWLDVKIYGMQGDKVRIDSAAVLQASGKHYEYWGDTGFSRGEWTSIPASGEMTATLKFRPLPMDTESFDFLEMPGSDEGWIIYGIQLNGQKPQVDIPERLLDKKPDEVLPLPAPELNAGKAVIKGRILGYKPEYGVTLRYYGSPWFFMYFTGKDLEIAEDGTFRYETEVLLPSGAALWISRSKIELFLVPGGELDITINLPEIFYSQSRLLSKKSDGEVENRVWFEGDYAGLNTELLRFGEMKSLSEADDFYSDICGMTPQAYKKYLFRHYEDMLEELVKNKDMSQACRTYIRSNLDMNLFSLIYNYKSNLSYAPMLSGRKGVKRADMTVDSTSYFKEILQLDILHSPAQKYYDFYTDFVRTATGELRDRFVQDTLWPDMLLARRASRNLSKYMPLTEEEHRTLDSIASPDLRQLFLMRNERIEAELKAGMEAAKGKTGYTVVEVGKEIAADSLLKVITRPYRGKMVLVDMWNTWCGPCMRAMKSLKPLKEELKEVVYLYIADESSPEGKWKLRIPDIHGIHCRISNEQSTALAKLYEYPGIPTYFVVNREGDVSYKVTGFPGVEMLRNELTK</sequence>
<evidence type="ECO:0000256" key="2">
    <source>
        <dbReference type="ARBA" id="ARBA00022748"/>
    </source>
</evidence>
<gene>
    <name evidence="6" type="ORF">H8S53_07485</name>
</gene>
<evidence type="ECO:0000313" key="6">
    <source>
        <dbReference type="EMBL" id="MBC5591083.1"/>
    </source>
</evidence>
<dbReference type="CDD" id="cd02966">
    <property type="entry name" value="TlpA_like_family"/>
    <property type="match status" value="1"/>
</dbReference>